<dbReference type="InterPro" id="IPR003609">
    <property type="entry name" value="Pan_app"/>
</dbReference>
<comment type="caution">
    <text evidence="2">The sequence shown here is derived from an EMBL/GenBank/DDBJ whole genome shotgun (WGS) entry which is preliminary data.</text>
</comment>
<keyword evidence="3" id="KW-1185">Reference proteome</keyword>
<dbReference type="AlphaFoldDB" id="A0A7I8WA50"/>
<feature type="domain" description="Apple" evidence="1">
    <location>
        <begin position="280"/>
        <end position="354"/>
    </location>
</feature>
<dbReference type="PROSITE" id="PS50948">
    <property type="entry name" value="PAN"/>
    <property type="match status" value="2"/>
</dbReference>
<dbReference type="Proteomes" id="UP000549394">
    <property type="component" value="Unassembled WGS sequence"/>
</dbReference>
<sequence>MFVKREYCRSYLAYSDTIYNFEKTDETFDESKLQSCLNRCTASDSCFSFQFTANQNKCVTKNLAILGPELRNKAGTIYYVKVYEEGCNHFRTFKNHVFDNRCLLEKSFNETRENCLLKCEEKENCFSVNYSKQKSCHLLCGIGNGASIVSYKNFETHIKPLCLATFQVELQWNSMSVNEKPFPLIQNYGDGMKTCSLGSIDQPTVIFTTTQYFRKPVKFDVQVFLNALTGPCTSIVDVGTYNNEIYKSCQLLEQVSNICKFSCSVSNLSKFLVKPLVKICKLYQGYKHELPGLSHFELYLGKTMEECLKLCEDHVRCASFTWNSTSKKCGLLKYAFYDNGMSFAADIYYYSKIIHSECSNWKRFQKVVIGCICLIDNIKDIQSEEECVNICNRTDYCLGVNVNLEERSCHTLSADGPSASYFEIIPAVHYSRPQCLGSTFNIELEWHDFISTNSYKSLLKSLGDGETKCQTDMIYNSNVIFTSEILFEAITIINVNIYLSLLNKTCDNVVKVTANFYDEFEPCYSIEGNEYYCSFSCVGSNYNKIRLEPIMKDVKICEVSLTSTNRLISVCV</sequence>
<evidence type="ECO:0000313" key="3">
    <source>
        <dbReference type="Proteomes" id="UP000549394"/>
    </source>
</evidence>
<protein>
    <submittedName>
        <fullName evidence="2">DgyrCDS13239</fullName>
    </submittedName>
</protein>
<dbReference type="SUPFAM" id="SSF57414">
    <property type="entry name" value="Hairpin loop containing domain-like"/>
    <property type="match status" value="1"/>
</dbReference>
<feature type="domain" description="Apple" evidence="1">
    <location>
        <begin position="8"/>
        <end position="87"/>
    </location>
</feature>
<organism evidence="2 3">
    <name type="scientific">Dimorphilus gyrociliatus</name>
    <dbReference type="NCBI Taxonomy" id="2664684"/>
    <lineage>
        <taxon>Eukaryota</taxon>
        <taxon>Metazoa</taxon>
        <taxon>Spiralia</taxon>
        <taxon>Lophotrochozoa</taxon>
        <taxon>Annelida</taxon>
        <taxon>Polychaeta</taxon>
        <taxon>Polychaeta incertae sedis</taxon>
        <taxon>Dinophilidae</taxon>
        <taxon>Dimorphilus</taxon>
    </lineage>
</organism>
<dbReference type="Gene3D" id="3.50.4.10">
    <property type="entry name" value="Hepatocyte Growth Factor"/>
    <property type="match status" value="1"/>
</dbReference>
<gene>
    <name evidence="2" type="ORF">DGYR_LOCUS12455</name>
</gene>
<accession>A0A7I8WA50</accession>
<dbReference type="Pfam" id="PF00024">
    <property type="entry name" value="PAN_1"/>
    <property type="match status" value="2"/>
</dbReference>
<name>A0A7I8WA50_9ANNE</name>
<dbReference type="EMBL" id="CAJFCJ010000024">
    <property type="protein sequence ID" value="CAD5124999.1"/>
    <property type="molecule type" value="Genomic_DNA"/>
</dbReference>
<evidence type="ECO:0000259" key="1">
    <source>
        <dbReference type="PROSITE" id="PS50948"/>
    </source>
</evidence>
<dbReference type="SMART" id="SM00473">
    <property type="entry name" value="PAN_AP"/>
    <property type="match status" value="4"/>
</dbReference>
<proteinExistence type="predicted"/>
<reference evidence="2 3" key="1">
    <citation type="submission" date="2020-08" db="EMBL/GenBank/DDBJ databases">
        <authorList>
            <person name="Hejnol A."/>
        </authorList>
    </citation>
    <scope>NUCLEOTIDE SEQUENCE [LARGE SCALE GENOMIC DNA]</scope>
</reference>
<evidence type="ECO:0000313" key="2">
    <source>
        <dbReference type="EMBL" id="CAD5124999.1"/>
    </source>
</evidence>